<reference evidence="4 5" key="1">
    <citation type="submission" date="2020-10" db="EMBL/GenBank/DDBJ databases">
        <title>Identification of Nocardia species via Next-generation sequencing and recognition of intraspecies genetic diversity.</title>
        <authorList>
            <person name="Li P."/>
            <person name="Li P."/>
            <person name="Lu B."/>
        </authorList>
    </citation>
    <scope>NUCLEOTIDE SEQUENCE [LARGE SCALE GENOMIC DNA]</scope>
    <source>
        <strain evidence="4 5">BJ06-0157</strain>
    </source>
</reference>
<dbReference type="EMBL" id="JADLQX010000072">
    <property type="protein sequence ID" value="MBF6302888.1"/>
    <property type="molecule type" value="Genomic_DNA"/>
</dbReference>
<dbReference type="PROSITE" id="PS51898">
    <property type="entry name" value="TYR_RECOMBINASE"/>
    <property type="match status" value="1"/>
</dbReference>
<dbReference type="PANTHER" id="PTHR30349:SF90">
    <property type="entry name" value="TYROSINE RECOMBINASE XERD"/>
    <property type="match status" value="1"/>
</dbReference>
<protein>
    <submittedName>
        <fullName evidence="4">Tyrosine-type recombinase/integrase</fullName>
    </submittedName>
</protein>
<dbReference type="PANTHER" id="PTHR30349">
    <property type="entry name" value="PHAGE INTEGRASE-RELATED"/>
    <property type="match status" value="1"/>
</dbReference>
<proteinExistence type="predicted"/>
<dbReference type="CDD" id="cd01188">
    <property type="entry name" value="INT_RitA_C_like"/>
    <property type="match status" value="1"/>
</dbReference>
<dbReference type="Pfam" id="PF00589">
    <property type="entry name" value="Phage_integrase"/>
    <property type="match status" value="1"/>
</dbReference>
<organism evidence="4 5">
    <name type="scientific">Nocardia amamiensis</name>
    <dbReference type="NCBI Taxonomy" id="404578"/>
    <lineage>
        <taxon>Bacteria</taxon>
        <taxon>Bacillati</taxon>
        <taxon>Actinomycetota</taxon>
        <taxon>Actinomycetes</taxon>
        <taxon>Mycobacteriales</taxon>
        <taxon>Nocardiaceae</taxon>
        <taxon>Nocardia</taxon>
    </lineage>
</organism>
<feature type="domain" description="Tyr recombinase" evidence="3">
    <location>
        <begin position="115"/>
        <end position="295"/>
    </location>
</feature>
<sequence>MVSVEVSPVAVLLAGFRSWLAGERGLSRETVRCYGTQAGIFLGWLPCPVDIAVRQLDSGQVTGFMVDYCRDRNTWSMKAMVTSLRALLRFLHASGQTPTPLADAVPGVAGWRLASLPRGLDATVVARLLESCDRTTVVGRRDYAILTVLARLGLRGAEVTGLTIDDFDWRSGEIVVHGKGNRLDRLPLPVDVGEAIVAYLTDGRPASTGRAIFCTVRAPYRPLTAAALRQVMGRACRRASLPRAGAHRLRHSLATDMLRAGASLPQVGQVLRHRSALSTAIYAKVDENALRPLARPWPTGAQS</sequence>
<evidence type="ECO:0000256" key="2">
    <source>
        <dbReference type="ARBA" id="ARBA00023172"/>
    </source>
</evidence>
<dbReference type="InterPro" id="IPR010998">
    <property type="entry name" value="Integrase_recombinase_N"/>
</dbReference>
<dbReference type="InterPro" id="IPR013762">
    <property type="entry name" value="Integrase-like_cat_sf"/>
</dbReference>
<evidence type="ECO:0000313" key="5">
    <source>
        <dbReference type="Proteomes" id="UP000702209"/>
    </source>
</evidence>
<keyword evidence="1" id="KW-0238">DNA-binding</keyword>
<accession>A0ABS0D217</accession>
<dbReference type="Gene3D" id="1.10.443.10">
    <property type="entry name" value="Intergrase catalytic core"/>
    <property type="match status" value="1"/>
</dbReference>
<keyword evidence="2" id="KW-0233">DNA recombination</keyword>
<dbReference type="InterPro" id="IPR002104">
    <property type="entry name" value="Integrase_catalytic"/>
</dbReference>
<gene>
    <name evidence="4" type="ORF">IU459_36015</name>
</gene>
<evidence type="ECO:0000259" key="3">
    <source>
        <dbReference type="PROSITE" id="PS51898"/>
    </source>
</evidence>
<dbReference type="InterPro" id="IPR050090">
    <property type="entry name" value="Tyrosine_recombinase_XerCD"/>
</dbReference>
<evidence type="ECO:0000256" key="1">
    <source>
        <dbReference type="ARBA" id="ARBA00023125"/>
    </source>
</evidence>
<evidence type="ECO:0000313" key="4">
    <source>
        <dbReference type="EMBL" id="MBF6302888.1"/>
    </source>
</evidence>
<name>A0ABS0D217_9NOCA</name>
<dbReference type="Proteomes" id="UP000702209">
    <property type="component" value="Unassembled WGS sequence"/>
</dbReference>
<dbReference type="SUPFAM" id="SSF56349">
    <property type="entry name" value="DNA breaking-rejoining enzymes"/>
    <property type="match status" value="1"/>
</dbReference>
<dbReference type="InterPro" id="IPR011010">
    <property type="entry name" value="DNA_brk_join_enz"/>
</dbReference>
<comment type="caution">
    <text evidence="4">The sequence shown here is derived from an EMBL/GenBank/DDBJ whole genome shotgun (WGS) entry which is preliminary data.</text>
</comment>
<keyword evidence="5" id="KW-1185">Reference proteome</keyword>
<dbReference type="Gene3D" id="1.10.150.130">
    <property type="match status" value="1"/>
</dbReference>